<feature type="region of interest" description="Disordered" evidence="1">
    <location>
        <begin position="41"/>
        <end position="65"/>
    </location>
</feature>
<dbReference type="Proteomes" id="UP000314294">
    <property type="component" value="Unassembled WGS sequence"/>
</dbReference>
<gene>
    <name evidence="2" type="ORF">EYF80_026584</name>
</gene>
<sequence length="280" mass="30759">MLKSAILSTTELDMSWVLGLSGRGGLKEALEEVFILPGEREREKRGREREIEGQQKAGDKQRNHSVPSCLAKGEYHRTPPCAHTPGYLAQGTSSTGPEAEGQYTSSLRDAGGQKIHRDDVPGGYDKRVVAPPGGASAPRSPCCGELCAGGGPWWSRTALFNISTLEWNSSSRLRTQPSLVLCIQCSQLSPVEGDEEDTRYRKLYIYAHATFFLYVDVVADVQVEVHDLEVVGGLAHVVGAEQLGHGRALLRRRGRLLRAHLLGRGRRRRHLANAEKTQIT</sequence>
<name>A0A4Z2HC74_9TELE</name>
<dbReference type="AlphaFoldDB" id="A0A4Z2HC74"/>
<evidence type="ECO:0000313" key="2">
    <source>
        <dbReference type="EMBL" id="TNN63120.1"/>
    </source>
</evidence>
<feature type="compositionally biased region" description="Basic and acidic residues" evidence="1">
    <location>
        <begin position="41"/>
        <end position="62"/>
    </location>
</feature>
<evidence type="ECO:0000313" key="3">
    <source>
        <dbReference type="Proteomes" id="UP000314294"/>
    </source>
</evidence>
<proteinExistence type="predicted"/>
<dbReference type="EMBL" id="SRLO01000279">
    <property type="protein sequence ID" value="TNN63120.1"/>
    <property type="molecule type" value="Genomic_DNA"/>
</dbReference>
<accession>A0A4Z2HC74</accession>
<reference evidence="2 3" key="1">
    <citation type="submission" date="2019-03" db="EMBL/GenBank/DDBJ databases">
        <title>First draft genome of Liparis tanakae, snailfish: a comprehensive survey of snailfish specific genes.</title>
        <authorList>
            <person name="Kim W."/>
            <person name="Song I."/>
            <person name="Jeong J.-H."/>
            <person name="Kim D."/>
            <person name="Kim S."/>
            <person name="Ryu S."/>
            <person name="Song J.Y."/>
            <person name="Lee S.K."/>
        </authorList>
    </citation>
    <scope>NUCLEOTIDE SEQUENCE [LARGE SCALE GENOMIC DNA]</scope>
    <source>
        <tissue evidence="2">Muscle</tissue>
    </source>
</reference>
<evidence type="ECO:0000256" key="1">
    <source>
        <dbReference type="SAM" id="MobiDB-lite"/>
    </source>
</evidence>
<protein>
    <submittedName>
        <fullName evidence="2">Uncharacterized protein</fullName>
    </submittedName>
</protein>
<comment type="caution">
    <text evidence="2">The sequence shown here is derived from an EMBL/GenBank/DDBJ whole genome shotgun (WGS) entry which is preliminary data.</text>
</comment>
<keyword evidence="3" id="KW-1185">Reference proteome</keyword>
<organism evidence="2 3">
    <name type="scientific">Liparis tanakae</name>
    <name type="common">Tanaka's snailfish</name>
    <dbReference type="NCBI Taxonomy" id="230148"/>
    <lineage>
        <taxon>Eukaryota</taxon>
        <taxon>Metazoa</taxon>
        <taxon>Chordata</taxon>
        <taxon>Craniata</taxon>
        <taxon>Vertebrata</taxon>
        <taxon>Euteleostomi</taxon>
        <taxon>Actinopterygii</taxon>
        <taxon>Neopterygii</taxon>
        <taxon>Teleostei</taxon>
        <taxon>Neoteleostei</taxon>
        <taxon>Acanthomorphata</taxon>
        <taxon>Eupercaria</taxon>
        <taxon>Perciformes</taxon>
        <taxon>Cottioidei</taxon>
        <taxon>Cottales</taxon>
        <taxon>Liparidae</taxon>
        <taxon>Liparis</taxon>
    </lineage>
</organism>